<comment type="similarity">
    <text evidence="10">Belongs to the immunoglobulin superfamily. TIM family.</text>
</comment>
<evidence type="ECO:0000256" key="9">
    <source>
        <dbReference type="ARBA" id="ARBA00023319"/>
    </source>
</evidence>
<dbReference type="InterPro" id="IPR003599">
    <property type="entry name" value="Ig_sub"/>
</dbReference>
<evidence type="ECO:0000259" key="13">
    <source>
        <dbReference type="PROSITE" id="PS50835"/>
    </source>
</evidence>
<feature type="domain" description="Ig-like" evidence="13">
    <location>
        <begin position="43"/>
        <end position="164"/>
    </location>
</feature>
<dbReference type="InterPro" id="IPR013783">
    <property type="entry name" value="Ig-like_fold"/>
</dbReference>
<feature type="region of interest" description="Disordered" evidence="11">
    <location>
        <begin position="344"/>
        <end position="375"/>
    </location>
</feature>
<dbReference type="PANTHER" id="PTHR47009:SF1">
    <property type="entry name" value="HEPATITIS A VIRUS CELLULAR RECEPTOR 1"/>
    <property type="match status" value="1"/>
</dbReference>
<evidence type="ECO:0000256" key="3">
    <source>
        <dbReference type="ARBA" id="ARBA00022692"/>
    </source>
</evidence>
<dbReference type="InterPro" id="IPR007110">
    <property type="entry name" value="Ig-like_dom"/>
</dbReference>
<dbReference type="Gene3D" id="2.60.40.10">
    <property type="entry name" value="Immunoglobulins"/>
    <property type="match status" value="1"/>
</dbReference>
<evidence type="ECO:0000256" key="4">
    <source>
        <dbReference type="ARBA" id="ARBA00022729"/>
    </source>
</evidence>
<comment type="subcellular location">
    <subcellularLocation>
        <location evidence="1">Cell membrane</location>
        <topology evidence="1">Single-pass type I membrane protein</topology>
    </subcellularLocation>
</comment>
<dbReference type="InterPro" id="IPR013106">
    <property type="entry name" value="Ig_V-set"/>
</dbReference>
<evidence type="ECO:0000256" key="8">
    <source>
        <dbReference type="ARBA" id="ARBA00023180"/>
    </source>
</evidence>
<keyword evidence="15" id="KW-1185">Reference proteome</keyword>
<dbReference type="SMART" id="SM00409">
    <property type="entry name" value="IG"/>
    <property type="match status" value="1"/>
</dbReference>
<evidence type="ECO:0000256" key="6">
    <source>
        <dbReference type="ARBA" id="ARBA00023136"/>
    </source>
</evidence>
<proteinExistence type="inferred from homology"/>
<keyword evidence="4" id="KW-0732">Signal</keyword>
<dbReference type="Ensembl" id="ENSBTAT00000106046.1">
    <property type="protein sequence ID" value="ENSBTAP00000098461.1"/>
    <property type="gene ID" value="ENSBTAG00000063994.1"/>
</dbReference>
<dbReference type="PANTHER" id="PTHR47009">
    <property type="entry name" value="HEPATITIS A VIRUS CELLULAR RECEPTOR 1 HOMOLOG"/>
    <property type="match status" value="1"/>
</dbReference>
<keyword evidence="2" id="KW-1003">Cell membrane</keyword>
<dbReference type="GO" id="GO:0005886">
    <property type="term" value="C:plasma membrane"/>
    <property type="evidence" value="ECO:0007669"/>
    <property type="project" value="UniProtKB-SubCell"/>
</dbReference>
<feature type="region of interest" description="Disordered" evidence="11">
    <location>
        <begin position="165"/>
        <end position="260"/>
    </location>
</feature>
<sequence length="495" mass="54591">MEETRFNPWVGKISWRRKWQPTPIFLPGKSHGRRSLVNSIMHPWVAILGLLFLLDGVTSYHRVTGVVGQSVTLPCYYNGEVTSMCWGRGSCPWLNCGTNIIWTDGYRVTYRRDGRYQLNGNIRGRDVSLTINNAAASDSGLYCCRIEVRGWFNDIKTTLELRINPAPPTMTTTTTTATTTTTTTTTPTTTTTTPRTTPTTRRTTTTTTPRTSTTRKTTTTTTPRRTNRRKRTTTTTPRTATTTRRTTTTTTPRTTTTTTTIPRTTTTTRKTTITTTPKTTTTITTITTTTPKTTITTTPTTTTTTISTTMVTTAPTTTTTTVPTTINTTTPTMTVTTAPVTARSSTSALPMPAPTKDLQPASLSSPTQTAESQPTTLYERNITSSPWHSCSADGNGTVTQSPDPHWHNNQTIAVLAQETWMSTNKGVYIGISVTILALLVMFVVFWIRRRYFCLGSKVELLRVIPLKDSRIGALKNAALKPIQAEDNVCIIDDYH</sequence>
<evidence type="ECO:0000256" key="2">
    <source>
        <dbReference type="ARBA" id="ARBA00022475"/>
    </source>
</evidence>
<dbReference type="Proteomes" id="UP000009136">
    <property type="component" value="Chromosome 24"/>
</dbReference>
<evidence type="ECO:0000256" key="11">
    <source>
        <dbReference type="SAM" id="MobiDB-lite"/>
    </source>
</evidence>
<feature type="compositionally biased region" description="Polar residues" evidence="11">
    <location>
        <begin position="361"/>
        <end position="375"/>
    </location>
</feature>
<keyword evidence="7" id="KW-1015">Disulfide bond</keyword>
<keyword evidence="5 12" id="KW-1133">Transmembrane helix</keyword>
<keyword evidence="9" id="KW-0393">Immunoglobulin domain</keyword>
<evidence type="ECO:0000256" key="5">
    <source>
        <dbReference type="ARBA" id="ARBA00022989"/>
    </source>
</evidence>
<gene>
    <name evidence="14" type="primary">LOC100298064</name>
</gene>
<dbReference type="SUPFAM" id="SSF48726">
    <property type="entry name" value="Immunoglobulin"/>
    <property type="match status" value="1"/>
</dbReference>
<dbReference type="InterPro" id="IPR036179">
    <property type="entry name" value="Ig-like_dom_sf"/>
</dbReference>
<feature type="transmembrane region" description="Helical" evidence="12">
    <location>
        <begin position="427"/>
        <end position="447"/>
    </location>
</feature>
<evidence type="ECO:0000313" key="15">
    <source>
        <dbReference type="Proteomes" id="UP000009136"/>
    </source>
</evidence>
<feature type="compositionally biased region" description="Low complexity" evidence="11">
    <location>
        <begin position="169"/>
        <end position="224"/>
    </location>
</feature>
<evidence type="ECO:0000256" key="1">
    <source>
        <dbReference type="ARBA" id="ARBA00004251"/>
    </source>
</evidence>
<evidence type="ECO:0000256" key="10">
    <source>
        <dbReference type="ARBA" id="ARBA00038203"/>
    </source>
</evidence>
<evidence type="ECO:0000313" key="14">
    <source>
        <dbReference type="Ensembl" id="ENSBTAP00000098461.1"/>
    </source>
</evidence>
<evidence type="ECO:0000256" key="7">
    <source>
        <dbReference type="ARBA" id="ARBA00023157"/>
    </source>
</evidence>
<dbReference type="GeneTree" id="ENSGT00940000159345"/>
<reference evidence="14" key="1">
    <citation type="submission" date="2018-03" db="EMBL/GenBank/DDBJ databases">
        <title>ARS-UCD1.2.</title>
        <authorList>
            <person name="Rosen B.D."/>
            <person name="Bickhart D.M."/>
            <person name="Koren S."/>
            <person name="Schnabel R.D."/>
            <person name="Hall R."/>
            <person name="Zimin A."/>
            <person name="Dreischer C."/>
            <person name="Schultheiss S."/>
            <person name="Schroeder S.G."/>
            <person name="Elsik C.G."/>
            <person name="Couldrey C."/>
            <person name="Liu G.E."/>
            <person name="Van Tassell C.P."/>
            <person name="Phillippy A.M."/>
            <person name="Smith T.P.L."/>
            <person name="Medrano J.F."/>
        </authorList>
    </citation>
    <scope>NUCLEOTIDE SEQUENCE [LARGE SCALE GENOMIC DNA]</scope>
    <source>
        <strain evidence="14">Hereford</strain>
    </source>
</reference>
<reference evidence="14" key="3">
    <citation type="submission" date="2025-09" db="UniProtKB">
        <authorList>
            <consortium name="Ensembl"/>
        </authorList>
    </citation>
    <scope>IDENTIFICATION</scope>
    <source>
        <strain evidence="14">Hereford</strain>
    </source>
</reference>
<keyword evidence="8" id="KW-0325">Glycoprotein</keyword>
<dbReference type="AlphaFoldDB" id="A0AAA9TMJ7"/>
<feature type="compositionally biased region" description="Low complexity" evidence="11">
    <location>
        <begin position="233"/>
        <end position="260"/>
    </location>
</feature>
<dbReference type="FunFam" id="2.60.40.10:FF:000774">
    <property type="entry name" value="Hepatitis A virus cellular receptor 1"/>
    <property type="match status" value="1"/>
</dbReference>
<name>A0AAA9TMJ7_BOVIN</name>
<keyword evidence="6 12" id="KW-0472">Membrane</keyword>
<dbReference type="InterPro" id="IPR052331">
    <property type="entry name" value="TIM_domain-containing_protein"/>
</dbReference>
<accession>A0AAA9TMJ7</accession>
<protein>
    <recommendedName>
        <fullName evidence="13">Ig-like domain-containing protein</fullName>
    </recommendedName>
</protein>
<organism evidence="14 15">
    <name type="scientific">Bos taurus</name>
    <name type="common">Bovine</name>
    <dbReference type="NCBI Taxonomy" id="9913"/>
    <lineage>
        <taxon>Eukaryota</taxon>
        <taxon>Metazoa</taxon>
        <taxon>Chordata</taxon>
        <taxon>Craniata</taxon>
        <taxon>Vertebrata</taxon>
        <taxon>Euteleostomi</taxon>
        <taxon>Mammalia</taxon>
        <taxon>Eutheria</taxon>
        <taxon>Laurasiatheria</taxon>
        <taxon>Artiodactyla</taxon>
        <taxon>Ruminantia</taxon>
        <taxon>Pecora</taxon>
        <taxon>Bovidae</taxon>
        <taxon>Bovinae</taxon>
        <taxon>Bos</taxon>
    </lineage>
</organism>
<dbReference type="PROSITE" id="PS50835">
    <property type="entry name" value="IG_LIKE"/>
    <property type="match status" value="1"/>
</dbReference>
<reference evidence="14" key="2">
    <citation type="submission" date="2025-08" db="UniProtKB">
        <authorList>
            <consortium name="Ensembl"/>
        </authorList>
    </citation>
    <scope>IDENTIFICATION</scope>
    <source>
        <strain evidence="14">Hereford</strain>
    </source>
</reference>
<evidence type="ECO:0000256" key="12">
    <source>
        <dbReference type="SAM" id="Phobius"/>
    </source>
</evidence>
<dbReference type="Pfam" id="PF07686">
    <property type="entry name" value="V-set"/>
    <property type="match status" value="1"/>
</dbReference>
<keyword evidence="3 12" id="KW-0812">Transmembrane</keyword>